<evidence type="ECO:0000313" key="1">
    <source>
        <dbReference type="EMBL" id="JAH62830.1"/>
    </source>
</evidence>
<organism evidence="1">
    <name type="scientific">Anguilla anguilla</name>
    <name type="common">European freshwater eel</name>
    <name type="synonym">Muraena anguilla</name>
    <dbReference type="NCBI Taxonomy" id="7936"/>
    <lineage>
        <taxon>Eukaryota</taxon>
        <taxon>Metazoa</taxon>
        <taxon>Chordata</taxon>
        <taxon>Craniata</taxon>
        <taxon>Vertebrata</taxon>
        <taxon>Euteleostomi</taxon>
        <taxon>Actinopterygii</taxon>
        <taxon>Neopterygii</taxon>
        <taxon>Teleostei</taxon>
        <taxon>Anguilliformes</taxon>
        <taxon>Anguillidae</taxon>
        <taxon>Anguilla</taxon>
    </lineage>
</organism>
<name>A0A0E9UCA9_ANGAN</name>
<sequence length="27" mass="2994">MLSVSRGRQKKKGFKYGFVHPSVTAAL</sequence>
<protein>
    <submittedName>
        <fullName evidence="1">Uncharacterized protein</fullName>
    </submittedName>
</protein>
<reference evidence="1" key="2">
    <citation type="journal article" date="2015" name="Fish Shellfish Immunol.">
        <title>Early steps in the European eel (Anguilla anguilla)-Vibrio vulnificus interaction in the gills: Role of the RtxA13 toxin.</title>
        <authorList>
            <person name="Callol A."/>
            <person name="Pajuelo D."/>
            <person name="Ebbesson L."/>
            <person name="Teles M."/>
            <person name="MacKenzie S."/>
            <person name="Amaro C."/>
        </authorList>
    </citation>
    <scope>NUCLEOTIDE SEQUENCE</scope>
</reference>
<proteinExistence type="predicted"/>
<dbReference type="AlphaFoldDB" id="A0A0E9UCA9"/>
<accession>A0A0E9UCA9</accession>
<reference evidence="1" key="1">
    <citation type="submission" date="2014-11" db="EMBL/GenBank/DDBJ databases">
        <authorList>
            <person name="Amaro Gonzalez C."/>
        </authorList>
    </citation>
    <scope>NUCLEOTIDE SEQUENCE</scope>
</reference>
<dbReference type="EMBL" id="GBXM01045747">
    <property type="protein sequence ID" value="JAH62830.1"/>
    <property type="molecule type" value="Transcribed_RNA"/>
</dbReference>